<keyword evidence="2" id="KW-1185">Reference proteome</keyword>
<evidence type="ECO:0000313" key="1">
    <source>
        <dbReference type="EMBL" id="EAS00624.2"/>
    </source>
</evidence>
<accession>I7MKY6</accession>
<dbReference type="AlphaFoldDB" id="I7MKY6"/>
<dbReference type="Proteomes" id="UP000009168">
    <property type="component" value="Unassembled WGS sequence"/>
</dbReference>
<sequence length="654" mass="77772">MFRQISQQLLKLGLNGAKSQQFQQLTFLNRFRCSIENQKSQYYKLHEVQFIKLGDTRDECDQLVQSQYFNDAIEDRMKFMENKLGLNKCVEFKYKLNYIMQLRDKEMYQQKKIIELIQIAVKYMQKQKIRFEKLDDKNQQQFIYFLRNLNELMLYMNIINPNIWREYFECIVVVSKIKGYNYHFVQLLNSVDVFCKKFYNESSDLFRSMVVFKEEDLVNIISPKLILQLLSNLEKCPIKDPNPKSYVLTLYHLASIIWKIQKSHQTFFSGYHRNQFFASQQQKTIEVLSNIQEIDLAMSLYYSIGITGAINDVLQQSFNNFFISKKEQLQKQENVAEKIIDLWVKTGKGSQELYDIIESFRIQKILKSKDIAQILRWLLISPSTNVKIKPQIVKEIFIHLTKESDSFNNISYFQIDILFNVLCYYYSCMPEAINQDFFNSSIFQQILDHMRAGYLIEQKQGESRESIINLKGVIENIKSEIKNQTGIKFNQEYNLESNQKHLKQELISLNSLMYWLKQQNLEDEFIILTNQKIYLYEIDILLYSKRLDKLIGIEITGKNYQNVDGSLIGKRNLKNKIFQLNGLPLAYFDVSEEEIFNNHISLSVSRKKSKIKIAEELFQIIENLLEYQYPKKELSDQKKFILKQDVQQINVQQI</sequence>
<dbReference type="KEGG" id="tet:TTHERM_00411750"/>
<gene>
    <name evidence="1" type="ORF">TTHERM_00411750</name>
</gene>
<proteinExistence type="predicted"/>
<evidence type="ECO:0008006" key="3">
    <source>
        <dbReference type="Google" id="ProtNLM"/>
    </source>
</evidence>
<protein>
    <recommendedName>
        <fullName evidence="3">RAP domain protein</fullName>
    </recommendedName>
</protein>
<organism evidence="1 2">
    <name type="scientific">Tetrahymena thermophila (strain SB210)</name>
    <dbReference type="NCBI Taxonomy" id="312017"/>
    <lineage>
        <taxon>Eukaryota</taxon>
        <taxon>Sar</taxon>
        <taxon>Alveolata</taxon>
        <taxon>Ciliophora</taxon>
        <taxon>Intramacronucleata</taxon>
        <taxon>Oligohymenophorea</taxon>
        <taxon>Hymenostomatida</taxon>
        <taxon>Tetrahymenina</taxon>
        <taxon>Tetrahymenidae</taxon>
        <taxon>Tetrahymena</taxon>
    </lineage>
</organism>
<dbReference type="GeneID" id="7825728"/>
<dbReference type="InParanoid" id="I7MKY6"/>
<evidence type="ECO:0000313" key="2">
    <source>
        <dbReference type="Proteomes" id="UP000009168"/>
    </source>
</evidence>
<reference evidence="2" key="1">
    <citation type="journal article" date="2006" name="PLoS Biol.">
        <title>Macronuclear genome sequence of the ciliate Tetrahymena thermophila, a model eukaryote.</title>
        <authorList>
            <person name="Eisen J.A."/>
            <person name="Coyne R.S."/>
            <person name="Wu M."/>
            <person name="Wu D."/>
            <person name="Thiagarajan M."/>
            <person name="Wortman J.R."/>
            <person name="Badger J.H."/>
            <person name="Ren Q."/>
            <person name="Amedeo P."/>
            <person name="Jones K.M."/>
            <person name="Tallon L.J."/>
            <person name="Delcher A.L."/>
            <person name="Salzberg S.L."/>
            <person name="Silva J.C."/>
            <person name="Haas B.J."/>
            <person name="Majoros W.H."/>
            <person name="Farzad M."/>
            <person name="Carlton J.M."/>
            <person name="Smith R.K. Jr."/>
            <person name="Garg J."/>
            <person name="Pearlman R.E."/>
            <person name="Karrer K.M."/>
            <person name="Sun L."/>
            <person name="Manning G."/>
            <person name="Elde N.C."/>
            <person name="Turkewitz A.P."/>
            <person name="Asai D.J."/>
            <person name="Wilkes D.E."/>
            <person name="Wang Y."/>
            <person name="Cai H."/>
            <person name="Collins K."/>
            <person name="Stewart B.A."/>
            <person name="Lee S.R."/>
            <person name="Wilamowska K."/>
            <person name="Weinberg Z."/>
            <person name="Ruzzo W.L."/>
            <person name="Wloga D."/>
            <person name="Gaertig J."/>
            <person name="Frankel J."/>
            <person name="Tsao C.-C."/>
            <person name="Gorovsky M.A."/>
            <person name="Keeling P.J."/>
            <person name="Waller R.F."/>
            <person name="Patron N.J."/>
            <person name="Cherry J.M."/>
            <person name="Stover N.A."/>
            <person name="Krieger C.J."/>
            <person name="del Toro C."/>
            <person name="Ryder H.F."/>
            <person name="Williamson S.C."/>
            <person name="Barbeau R.A."/>
            <person name="Hamilton E.P."/>
            <person name="Orias E."/>
        </authorList>
    </citation>
    <scope>NUCLEOTIDE SEQUENCE [LARGE SCALE GENOMIC DNA]</scope>
    <source>
        <strain evidence="2">SB210</strain>
    </source>
</reference>
<dbReference type="RefSeq" id="XP_001020869.2">
    <property type="nucleotide sequence ID" value="XM_001020869.2"/>
</dbReference>
<dbReference type="EMBL" id="GG662612">
    <property type="protein sequence ID" value="EAS00624.2"/>
    <property type="molecule type" value="Genomic_DNA"/>
</dbReference>
<name>I7MKY6_TETTS</name>